<evidence type="ECO:0000259" key="3">
    <source>
        <dbReference type="PROSITE" id="PS51866"/>
    </source>
</evidence>
<name>A0A7D4TEB2_9GAMM</name>
<keyword evidence="5" id="KW-1185">Reference proteome</keyword>
<feature type="domain" description="Mop" evidence="3">
    <location>
        <begin position="2"/>
        <end position="68"/>
    </location>
</feature>
<organism evidence="4 5">
    <name type="scientific">Thiomicrorhabdus xiamenensis</name>
    <dbReference type="NCBI Taxonomy" id="2739063"/>
    <lineage>
        <taxon>Bacteria</taxon>
        <taxon>Pseudomonadati</taxon>
        <taxon>Pseudomonadota</taxon>
        <taxon>Gammaproteobacteria</taxon>
        <taxon>Thiotrichales</taxon>
        <taxon>Piscirickettsiaceae</taxon>
        <taxon>Thiomicrorhabdus</taxon>
    </lineage>
</organism>
<protein>
    <submittedName>
        <fullName evidence="4">TOBE domain-containing protein</fullName>
    </submittedName>
</protein>
<sequence length="69" mass="7317">MKFSARNQLKGTIKAIHMGAINSEVVIEVGNGVEIVSIITNSSVETLELEVGKQAYAVIKASNVMVAVD</sequence>
<evidence type="ECO:0000313" key="4">
    <source>
        <dbReference type="EMBL" id="QKI89287.1"/>
    </source>
</evidence>
<reference evidence="4 5" key="1">
    <citation type="submission" date="2020-05" db="EMBL/GenBank/DDBJ databases">
        <title>Thiomicrorhabdus sediminis sp.nov. and Thiomicrorhabdus xiamenensis sp.nov., novel sulfur-oxidizing bacteria isolated from coastal sediment.</title>
        <authorList>
            <person name="Liu X."/>
        </authorList>
    </citation>
    <scope>NUCLEOTIDE SEQUENCE [LARGE SCALE GENOMIC DNA]</scope>
    <source>
        <strain evidence="4 5">G2</strain>
    </source>
</reference>
<dbReference type="PROSITE" id="PS51866">
    <property type="entry name" value="MOP"/>
    <property type="match status" value="1"/>
</dbReference>
<dbReference type="SUPFAM" id="SSF50331">
    <property type="entry name" value="MOP-like"/>
    <property type="match status" value="1"/>
</dbReference>
<dbReference type="InterPro" id="IPR004606">
    <property type="entry name" value="Mop_domain"/>
</dbReference>
<dbReference type="RefSeq" id="WP_173285185.1">
    <property type="nucleotide sequence ID" value="NZ_CP054020.1"/>
</dbReference>
<evidence type="ECO:0000256" key="1">
    <source>
        <dbReference type="ARBA" id="ARBA00022505"/>
    </source>
</evidence>
<proteinExistence type="predicted"/>
<dbReference type="Pfam" id="PF03459">
    <property type="entry name" value="TOBE"/>
    <property type="match status" value="1"/>
</dbReference>
<keyword evidence="1 2" id="KW-0500">Molybdenum</keyword>
<dbReference type="AlphaFoldDB" id="A0A7D4TEB2"/>
<dbReference type="InterPro" id="IPR005116">
    <property type="entry name" value="Transp-assoc_OB_typ1"/>
</dbReference>
<gene>
    <name evidence="4" type="ORF">HQN79_06765</name>
</gene>
<dbReference type="InterPro" id="IPR008995">
    <property type="entry name" value="Mo/tungstate-bd_C_term_dom"/>
</dbReference>
<dbReference type="NCBIfam" id="TIGR00638">
    <property type="entry name" value="Mop"/>
    <property type="match status" value="1"/>
</dbReference>
<evidence type="ECO:0000256" key="2">
    <source>
        <dbReference type="PROSITE-ProRule" id="PRU01213"/>
    </source>
</evidence>
<dbReference type="EMBL" id="CP054020">
    <property type="protein sequence ID" value="QKI89287.1"/>
    <property type="molecule type" value="Genomic_DNA"/>
</dbReference>
<dbReference type="KEGG" id="txa:HQN79_06765"/>
<evidence type="ECO:0000313" key="5">
    <source>
        <dbReference type="Proteomes" id="UP000504724"/>
    </source>
</evidence>
<accession>A0A7D4TEB2</accession>
<dbReference type="Proteomes" id="UP000504724">
    <property type="component" value="Chromosome"/>
</dbReference>
<dbReference type="GO" id="GO:0015689">
    <property type="term" value="P:molybdate ion transport"/>
    <property type="evidence" value="ECO:0007669"/>
    <property type="project" value="InterPro"/>
</dbReference>
<dbReference type="Gene3D" id="2.40.50.100">
    <property type="match status" value="1"/>
</dbReference>